<dbReference type="Gene3D" id="2.30.320.10">
    <property type="entry name" value="YwqG-like"/>
    <property type="match status" value="1"/>
</dbReference>
<dbReference type="InterPro" id="IPR015315">
    <property type="entry name" value="DUF1963"/>
</dbReference>
<evidence type="ECO:0008006" key="3">
    <source>
        <dbReference type="Google" id="ProtNLM"/>
    </source>
</evidence>
<dbReference type="InterPro" id="IPR035948">
    <property type="entry name" value="YwqG-like_sf"/>
</dbReference>
<reference evidence="1 2" key="1">
    <citation type="submission" date="2019-12" db="EMBL/GenBank/DDBJ databases">
        <title>Litoreibacter badius sp. nov., a novel bacteriochlorophyll a-containing bacterium in the genus Litoreibacter.</title>
        <authorList>
            <person name="Kanamuro M."/>
            <person name="Takabe Y."/>
            <person name="Mori K."/>
            <person name="Takaichi S."/>
            <person name="Hanada S."/>
        </authorList>
    </citation>
    <scope>NUCLEOTIDE SEQUENCE [LARGE SCALE GENOMIC DNA]</scope>
    <source>
        <strain evidence="1 2">K6</strain>
    </source>
</reference>
<evidence type="ECO:0000313" key="2">
    <source>
        <dbReference type="Proteomes" id="UP000436822"/>
    </source>
</evidence>
<name>A0A6N6JKB8_9RHOB</name>
<dbReference type="Proteomes" id="UP000436822">
    <property type="component" value="Unassembled WGS sequence"/>
</dbReference>
<dbReference type="AlphaFoldDB" id="A0A6N6JKB8"/>
<comment type="caution">
    <text evidence="1">The sequence shown here is derived from an EMBL/GenBank/DDBJ whole genome shotgun (WGS) entry which is preliminary data.</text>
</comment>
<keyword evidence="2" id="KW-1185">Reference proteome</keyword>
<protein>
    <recommendedName>
        <fullName evidence="3">DUF1963 domain-containing protein</fullName>
    </recommendedName>
</protein>
<proteinExistence type="predicted"/>
<dbReference type="Pfam" id="PF09234">
    <property type="entry name" value="DUF1963"/>
    <property type="match status" value="1"/>
</dbReference>
<sequence>MIFHDGPTEDWVEITQPDDMPQTYSDSHRWNDYNGGPGTTFPKWEVRPTKALQYPHFDRLSRDCSFDSSDEIKNALYENEQARMMREDRERVFGSATIWPDGIQQDFNAGGARILEALPPVWLAVQIVLRGKHYNTRARKNSVEENAMPEEVQVFEAYQKLRDRLCMLSRRFEPMDVMSTQYQTEFISFLDQSSFPQTLWDDAVNFTIEKCLSHSAETAELISSDQIEHVRHRLDHRAHQCGGFPGSVQGYNIDNDYDHVLLMQFNPDRGQHWEFDQLSQYWVKEDDLRQQRWDKIFVTCEGS</sequence>
<accession>A0A6N6JKB8</accession>
<dbReference type="EMBL" id="BLJE01000004">
    <property type="protein sequence ID" value="GFE66300.1"/>
    <property type="molecule type" value="Genomic_DNA"/>
</dbReference>
<organism evidence="1 2">
    <name type="scientific">Litoreibacter roseus</name>
    <dbReference type="NCBI Taxonomy" id="2601869"/>
    <lineage>
        <taxon>Bacteria</taxon>
        <taxon>Pseudomonadati</taxon>
        <taxon>Pseudomonadota</taxon>
        <taxon>Alphaproteobacteria</taxon>
        <taxon>Rhodobacterales</taxon>
        <taxon>Roseobacteraceae</taxon>
        <taxon>Litoreibacter</taxon>
    </lineage>
</organism>
<gene>
    <name evidence="1" type="ORF">KIN_33740</name>
</gene>
<evidence type="ECO:0000313" key="1">
    <source>
        <dbReference type="EMBL" id="GFE66300.1"/>
    </source>
</evidence>
<dbReference type="SUPFAM" id="SSF103032">
    <property type="entry name" value="Hypothetical protein YwqG"/>
    <property type="match status" value="1"/>
</dbReference>